<gene>
    <name evidence="1" type="ORF">UX41_C0018G0021</name>
</gene>
<dbReference type="EMBL" id="LCMC01000018">
    <property type="protein sequence ID" value="KKU29489.1"/>
    <property type="molecule type" value="Genomic_DNA"/>
</dbReference>
<reference evidence="1 2" key="1">
    <citation type="journal article" date="2015" name="Nature">
        <title>rRNA introns, odd ribosomes, and small enigmatic genomes across a large radiation of phyla.</title>
        <authorList>
            <person name="Brown C.T."/>
            <person name="Hug L.A."/>
            <person name="Thomas B.C."/>
            <person name="Sharon I."/>
            <person name="Castelle C.J."/>
            <person name="Singh A."/>
            <person name="Wilkins M.J."/>
            <person name="Williams K.H."/>
            <person name="Banfield J.F."/>
        </authorList>
    </citation>
    <scope>NUCLEOTIDE SEQUENCE [LARGE SCALE GENOMIC DNA]</scope>
</reference>
<accession>A0A0G1P9G9</accession>
<name>A0A0G1P9G9_9BACT</name>
<evidence type="ECO:0000313" key="2">
    <source>
        <dbReference type="Proteomes" id="UP000034510"/>
    </source>
</evidence>
<sequence>MEAKMSEDLVGQYSDGSVMKLDDLKSEVYFVTFGDWPTEIHISRKQDNPTTFAAQGWCGVGGEFFVKNLEDGLKYGSLCMECFNI</sequence>
<organism evidence="1 2">
    <name type="scientific">Candidatus Collierbacteria bacterium GW2011_GWE1_46_18</name>
    <dbReference type="NCBI Taxonomy" id="1618399"/>
    <lineage>
        <taxon>Bacteria</taxon>
        <taxon>Candidatus Collieribacteriota</taxon>
    </lineage>
</organism>
<dbReference type="AlphaFoldDB" id="A0A0G1P9G9"/>
<dbReference type="Proteomes" id="UP000034510">
    <property type="component" value="Unassembled WGS sequence"/>
</dbReference>
<proteinExistence type="predicted"/>
<evidence type="ECO:0000313" key="1">
    <source>
        <dbReference type="EMBL" id="KKU29489.1"/>
    </source>
</evidence>
<comment type="caution">
    <text evidence="1">The sequence shown here is derived from an EMBL/GenBank/DDBJ whole genome shotgun (WGS) entry which is preliminary data.</text>
</comment>
<protein>
    <submittedName>
        <fullName evidence="1">Uncharacterized protein</fullName>
    </submittedName>
</protein>